<dbReference type="CDD" id="cd01171">
    <property type="entry name" value="YXKO-related"/>
    <property type="match status" value="1"/>
</dbReference>
<keyword evidence="2 7" id="KW-0067">ATP-binding</keyword>
<dbReference type="HAMAP" id="MF_01965">
    <property type="entry name" value="NADHX_dehydratase"/>
    <property type="match status" value="1"/>
</dbReference>
<evidence type="ECO:0000256" key="5">
    <source>
        <dbReference type="ARBA" id="ARBA00023239"/>
    </source>
</evidence>
<dbReference type="GO" id="GO:0005737">
    <property type="term" value="C:cytoplasm"/>
    <property type="evidence" value="ECO:0007669"/>
    <property type="project" value="UniProtKB-SubCell"/>
</dbReference>
<gene>
    <name evidence="9" type="ORF">D9757_007615</name>
</gene>
<comment type="caution">
    <text evidence="9">The sequence shown here is derived from an EMBL/GenBank/DDBJ whole genome shotgun (WGS) entry which is preliminary data.</text>
</comment>
<protein>
    <recommendedName>
        <fullName evidence="7">ATP-dependent (S)-NAD(P)H-hydrate dehydratase</fullName>
        <ecNumber evidence="7">4.2.1.93</ecNumber>
    </recommendedName>
    <alternativeName>
        <fullName evidence="7">ATP-dependent NAD(P)HX dehydratase</fullName>
    </alternativeName>
</protein>
<comment type="function">
    <text evidence="7">Catalyzes the dehydration of the S-form of NAD(P)HX at the expense of ATP, which is converted to ADP. Together with NAD(P)HX epimerase, which catalyzes the epimerization of the S- and R-forms, the enzyme allows the repair of both epimers of NAD(P)HX, a damaged form of NAD(P)H that is a result of enzymatic or heat-dependent hydration.</text>
</comment>
<dbReference type="EMBL" id="JAACJN010000070">
    <property type="protein sequence ID" value="KAF5379322.1"/>
    <property type="molecule type" value="Genomic_DNA"/>
</dbReference>
<dbReference type="GO" id="GO:0046496">
    <property type="term" value="P:nicotinamide nucleotide metabolic process"/>
    <property type="evidence" value="ECO:0007669"/>
    <property type="project" value="UniProtKB-UniRule"/>
</dbReference>
<evidence type="ECO:0000313" key="10">
    <source>
        <dbReference type="Proteomes" id="UP000518752"/>
    </source>
</evidence>
<dbReference type="NCBIfam" id="TIGR00196">
    <property type="entry name" value="yjeF_cterm"/>
    <property type="match status" value="1"/>
</dbReference>
<keyword evidence="3" id="KW-0521">NADP</keyword>
<accession>A0A8H5H9S4</accession>
<comment type="cofactor">
    <cofactor evidence="7">
        <name>Mg(2+)</name>
        <dbReference type="ChEBI" id="CHEBI:18420"/>
    </cofactor>
</comment>
<keyword evidence="5 7" id="KW-0456">Lyase</keyword>
<dbReference type="EC" id="4.2.1.93" evidence="7"/>
<evidence type="ECO:0000256" key="6">
    <source>
        <dbReference type="ARBA" id="ARBA00047472"/>
    </source>
</evidence>
<evidence type="ECO:0000259" key="8">
    <source>
        <dbReference type="PROSITE" id="PS51383"/>
    </source>
</evidence>
<feature type="domain" description="YjeF C-terminal" evidence="8">
    <location>
        <begin position="7"/>
        <end position="326"/>
    </location>
</feature>
<evidence type="ECO:0000313" key="9">
    <source>
        <dbReference type="EMBL" id="KAF5379322.1"/>
    </source>
</evidence>
<feature type="binding site" evidence="7">
    <location>
        <position position="252"/>
    </location>
    <ligand>
        <name>(6S)-NADPHX</name>
        <dbReference type="ChEBI" id="CHEBI:64076"/>
    </ligand>
</feature>
<proteinExistence type="inferred from homology"/>
<evidence type="ECO:0000256" key="7">
    <source>
        <dbReference type="HAMAP-Rule" id="MF_03157"/>
    </source>
</evidence>
<feature type="binding site" evidence="7">
    <location>
        <begin position="242"/>
        <end position="251"/>
    </location>
    <ligand>
        <name>ATP</name>
        <dbReference type="ChEBI" id="CHEBI:30616"/>
    </ligand>
</feature>
<keyword evidence="7" id="KW-0963">Cytoplasm</keyword>
<dbReference type="AlphaFoldDB" id="A0A8H5H9S4"/>
<keyword evidence="10" id="KW-1185">Reference proteome</keyword>
<feature type="binding site" evidence="7">
    <location>
        <begin position="164"/>
        <end position="170"/>
    </location>
    <ligand>
        <name>(6S)-NADPHX</name>
        <dbReference type="ChEBI" id="CHEBI:64076"/>
    </ligand>
</feature>
<sequence length="339" mass="36171">MPVPKTLLEQIKQIIPPLNGTLHKGQSGRVGVLGGARDYTGAPFFAAMSALRWGVDLSHVICSPTAAGAIKSYSPDLIVHPILREELSLSDVKPELDSLFSRLHALVIGPGLGREPYMQNFAKLALSIARERGMFLVLDADALFLLGQDISIIQGYRRAVLTPNVMEFKRLSEQVGIDPNIPAEERAEALSRELGGVAILQKGPKDIIAIDTTGSASDPEKSQIKDEEKERTKEVVHVDVEGGLKRCGGQGDILSGAVGSFLAFGKCYEDGAFGDGKIAPSRMPILAATAGSMVTRTASRFAYQKQGRGLVTQDMLGEIGRAFAEVFGGGAQGSDKGRL</sequence>
<feature type="binding site" evidence="7">
    <location>
        <position position="111"/>
    </location>
    <ligand>
        <name>(6S)-NADPHX</name>
        <dbReference type="ChEBI" id="CHEBI:64076"/>
    </ligand>
</feature>
<dbReference type="SUPFAM" id="SSF53613">
    <property type="entry name" value="Ribokinase-like"/>
    <property type="match status" value="1"/>
</dbReference>
<evidence type="ECO:0000256" key="3">
    <source>
        <dbReference type="ARBA" id="ARBA00022857"/>
    </source>
</evidence>
<dbReference type="Gene3D" id="3.40.1190.20">
    <property type="match status" value="1"/>
</dbReference>
<keyword evidence="4 7" id="KW-0520">NAD</keyword>
<evidence type="ECO:0000256" key="1">
    <source>
        <dbReference type="ARBA" id="ARBA00022741"/>
    </source>
</evidence>
<evidence type="ECO:0000256" key="2">
    <source>
        <dbReference type="ARBA" id="ARBA00022840"/>
    </source>
</evidence>
<dbReference type="Pfam" id="PF01256">
    <property type="entry name" value="Carb_kinase"/>
    <property type="match status" value="2"/>
</dbReference>
<comment type="subcellular location">
    <subcellularLocation>
        <location evidence="7">Cytoplasm</location>
    </subcellularLocation>
</comment>
<comment type="similarity">
    <text evidence="7">Belongs to the NnrD/CARKD family.</text>
</comment>
<dbReference type="GO" id="GO:0110051">
    <property type="term" value="P:metabolite repair"/>
    <property type="evidence" value="ECO:0007669"/>
    <property type="project" value="TreeGrafter"/>
</dbReference>
<comment type="catalytic activity">
    <reaction evidence="6 7">
        <text>(6S)-NADPHX + ATP = ADP + phosphate + NADPH + H(+)</text>
        <dbReference type="Rhea" id="RHEA:32231"/>
        <dbReference type="ChEBI" id="CHEBI:15378"/>
        <dbReference type="ChEBI" id="CHEBI:30616"/>
        <dbReference type="ChEBI" id="CHEBI:43474"/>
        <dbReference type="ChEBI" id="CHEBI:57783"/>
        <dbReference type="ChEBI" id="CHEBI:64076"/>
        <dbReference type="ChEBI" id="CHEBI:456216"/>
        <dbReference type="EC" id="4.2.1.93"/>
    </reaction>
</comment>
<name>A0A8H5H9S4_9AGAR</name>
<keyword evidence="7" id="KW-0597">Phosphoprotein</keyword>
<evidence type="ECO:0000256" key="4">
    <source>
        <dbReference type="ARBA" id="ARBA00023027"/>
    </source>
</evidence>
<dbReference type="PANTHER" id="PTHR12592">
    <property type="entry name" value="ATP-DEPENDENT (S)-NAD(P)H-HYDRATE DEHYDRATASE FAMILY MEMBER"/>
    <property type="match status" value="1"/>
</dbReference>
<dbReference type="Proteomes" id="UP000518752">
    <property type="component" value="Unassembled WGS sequence"/>
</dbReference>
<dbReference type="InterPro" id="IPR000631">
    <property type="entry name" value="CARKD"/>
</dbReference>
<dbReference type="OrthoDB" id="8110916at2759"/>
<dbReference type="GO" id="GO:0047453">
    <property type="term" value="F:ATP-dependent NAD(P)H-hydrate dehydratase activity"/>
    <property type="evidence" value="ECO:0007669"/>
    <property type="project" value="UniProtKB-UniRule"/>
</dbReference>
<dbReference type="PANTHER" id="PTHR12592:SF0">
    <property type="entry name" value="ATP-DEPENDENT (S)-NAD(P)H-HYDRATE DEHYDRATASE"/>
    <property type="match status" value="1"/>
</dbReference>
<dbReference type="PROSITE" id="PS51383">
    <property type="entry name" value="YJEF_C_3"/>
    <property type="match status" value="1"/>
</dbReference>
<dbReference type="GO" id="GO:0005524">
    <property type="term" value="F:ATP binding"/>
    <property type="evidence" value="ECO:0007669"/>
    <property type="project" value="UniProtKB-KW"/>
</dbReference>
<reference evidence="9 10" key="1">
    <citation type="journal article" date="2020" name="ISME J.">
        <title>Uncovering the hidden diversity of litter-decomposition mechanisms in mushroom-forming fungi.</title>
        <authorList>
            <person name="Floudas D."/>
            <person name="Bentzer J."/>
            <person name="Ahren D."/>
            <person name="Johansson T."/>
            <person name="Persson P."/>
            <person name="Tunlid A."/>
        </authorList>
    </citation>
    <scope>NUCLEOTIDE SEQUENCE [LARGE SCALE GENOMIC DNA]</scope>
    <source>
        <strain evidence="9 10">CBS 406.79</strain>
    </source>
</reference>
<dbReference type="InterPro" id="IPR029056">
    <property type="entry name" value="Ribokinase-like"/>
</dbReference>
<comment type="catalytic activity">
    <reaction evidence="7">
        <text>(6S)-NADHX + ATP = ADP + phosphate + NADH + H(+)</text>
        <dbReference type="Rhea" id="RHEA:19017"/>
        <dbReference type="ChEBI" id="CHEBI:15378"/>
        <dbReference type="ChEBI" id="CHEBI:30616"/>
        <dbReference type="ChEBI" id="CHEBI:43474"/>
        <dbReference type="ChEBI" id="CHEBI:57945"/>
        <dbReference type="ChEBI" id="CHEBI:64074"/>
        <dbReference type="ChEBI" id="CHEBI:456216"/>
        <dbReference type="EC" id="4.2.1.93"/>
    </reaction>
</comment>
<keyword evidence="1 7" id="KW-0547">Nucleotide-binding</keyword>
<feature type="binding site" evidence="7">
    <location>
        <begin position="202"/>
        <end position="206"/>
    </location>
    <ligand>
        <name>ATP</name>
        <dbReference type="ChEBI" id="CHEBI:30616"/>
    </ligand>
</feature>
<organism evidence="9 10">
    <name type="scientific">Collybiopsis confluens</name>
    <dbReference type="NCBI Taxonomy" id="2823264"/>
    <lineage>
        <taxon>Eukaryota</taxon>
        <taxon>Fungi</taxon>
        <taxon>Dikarya</taxon>
        <taxon>Basidiomycota</taxon>
        <taxon>Agaricomycotina</taxon>
        <taxon>Agaricomycetes</taxon>
        <taxon>Agaricomycetidae</taxon>
        <taxon>Agaricales</taxon>
        <taxon>Marasmiineae</taxon>
        <taxon>Omphalotaceae</taxon>
        <taxon>Collybiopsis</taxon>
    </lineage>
</organism>